<protein>
    <submittedName>
        <fullName evidence="2">Uncharacterized protein</fullName>
    </submittedName>
</protein>
<reference evidence="2" key="1">
    <citation type="submission" date="2019-05" db="EMBL/GenBank/DDBJ databases">
        <title>The de novo reference genome and transcriptome assemblies of the wild tomato species Solanum chilense.</title>
        <authorList>
            <person name="Stam R."/>
            <person name="Nosenko T."/>
            <person name="Hoerger A.C."/>
            <person name="Stephan W."/>
            <person name="Seidel M.A."/>
            <person name="Kuhn J.M.M."/>
            <person name="Haberer G."/>
            <person name="Tellier A."/>
        </authorList>
    </citation>
    <scope>NUCLEOTIDE SEQUENCE</scope>
    <source>
        <tissue evidence="2">Mature leaves</tissue>
    </source>
</reference>
<dbReference type="EMBL" id="RXGB01019076">
    <property type="protein sequence ID" value="TMW82300.1"/>
    <property type="molecule type" value="Genomic_DNA"/>
</dbReference>
<evidence type="ECO:0000313" key="2">
    <source>
        <dbReference type="EMBL" id="TMW82300.1"/>
    </source>
</evidence>
<dbReference type="AlphaFoldDB" id="A0A6N2AKV5"/>
<accession>A0A6N2AKV5</accession>
<feature type="compositionally biased region" description="Polar residues" evidence="1">
    <location>
        <begin position="80"/>
        <end position="96"/>
    </location>
</feature>
<organism evidence="2">
    <name type="scientific">Solanum chilense</name>
    <name type="common">Tomato</name>
    <name type="synonym">Lycopersicon chilense</name>
    <dbReference type="NCBI Taxonomy" id="4083"/>
    <lineage>
        <taxon>Eukaryota</taxon>
        <taxon>Viridiplantae</taxon>
        <taxon>Streptophyta</taxon>
        <taxon>Embryophyta</taxon>
        <taxon>Tracheophyta</taxon>
        <taxon>Spermatophyta</taxon>
        <taxon>Magnoliopsida</taxon>
        <taxon>eudicotyledons</taxon>
        <taxon>Gunneridae</taxon>
        <taxon>Pentapetalae</taxon>
        <taxon>asterids</taxon>
        <taxon>lamiids</taxon>
        <taxon>Solanales</taxon>
        <taxon>Solanaceae</taxon>
        <taxon>Solanoideae</taxon>
        <taxon>Solaneae</taxon>
        <taxon>Solanum</taxon>
        <taxon>Solanum subgen. Lycopersicon</taxon>
    </lineage>
</organism>
<feature type="region of interest" description="Disordered" evidence="1">
    <location>
        <begin position="78"/>
        <end position="107"/>
    </location>
</feature>
<evidence type="ECO:0000256" key="1">
    <source>
        <dbReference type="SAM" id="MobiDB-lite"/>
    </source>
</evidence>
<name>A0A6N2AKV5_SOLCI</name>
<feature type="non-terminal residue" evidence="2">
    <location>
        <position position="1"/>
    </location>
</feature>
<proteinExistence type="predicted"/>
<comment type="caution">
    <text evidence="2">The sequence shown here is derived from an EMBL/GenBank/DDBJ whole genome shotgun (WGS) entry which is preliminary data.</text>
</comment>
<gene>
    <name evidence="2" type="ORF">EJD97_006306</name>
</gene>
<sequence length="107" mass="11834">GPAWTPSSHTCTISSAALFIPLDGKYDGPSYAQRSIEGLRYKTLQLLESGYWDHFSEIHNEPAGRTVIATTDHHKLRNRTLGQNSPSSFNSFTTLPPTDLHKHDGPS</sequence>